<dbReference type="EMBL" id="MU277192">
    <property type="protein sequence ID" value="KAI0066406.1"/>
    <property type="molecule type" value="Genomic_DNA"/>
</dbReference>
<accession>A0ACB8TD96</accession>
<organism evidence="1 2">
    <name type="scientific">Artomyces pyxidatus</name>
    <dbReference type="NCBI Taxonomy" id="48021"/>
    <lineage>
        <taxon>Eukaryota</taxon>
        <taxon>Fungi</taxon>
        <taxon>Dikarya</taxon>
        <taxon>Basidiomycota</taxon>
        <taxon>Agaricomycotina</taxon>
        <taxon>Agaricomycetes</taxon>
        <taxon>Russulales</taxon>
        <taxon>Auriscalpiaceae</taxon>
        <taxon>Artomyces</taxon>
    </lineage>
</organism>
<dbReference type="Proteomes" id="UP000814140">
    <property type="component" value="Unassembled WGS sequence"/>
</dbReference>
<keyword evidence="2" id="KW-1185">Reference proteome</keyword>
<evidence type="ECO:0000313" key="2">
    <source>
        <dbReference type="Proteomes" id="UP000814140"/>
    </source>
</evidence>
<sequence>MATITPPLFRVPREVLENIALETVLANPVGPPSDLVSLLCTCSHVHRLLSFPNSNDLLSRIYRGVFDIDAAHRRLGPIALRTQNIAGQLRANFISLQRIRAGDIDSPHLLEDLWVAFVLLTENDGKNRVQLDWARAGEFVDRFVHLRLWKDAQNGWPLDTPVNALALWLMWGLTDREILARESQELRMHIISLVLPFVVMAFKVCTSSIMIISSYLINTQYHSFYAPDQHYHLPLPTEWQREELYSLQTAHGHYPHYRDEKEITHTIQHFGQTVKIIPPLIVAAATLIYFSRRESVPLAIPSVLPVDRPSALARGIIGGQTQADVVEVNAHFAAKCVPRGDWHWKDALTPEELMMVARGSCGKELKAPSGAWDNDWERITSCWDPWSEPDLKGVVYTFGSMDGLWQGRLLIPEEQGYLRLVANPNRPAQFGETSPNMSSWPMFMRLKEHHCINPQKPVPCGGEDDFDDGIRDAWFPRTFRPETSEGRLTFTDPEGSRTVYETFVEGRPNSHDPTTCEMCILRAELEEKEEERKREEYRHRHYEREFAEAGLGMDVDGDYEDEPTYDAECSGIRDIAFTGQTDAYHGMAWGSYTFLGRVRAWDGLIALIRIAHDPHRRGLTRWVFRGYLHYGQVLVGTWRGMTADVDSIPWEGAFIASKRA</sequence>
<protein>
    <submittedName>
        <fullName evidence="1">Uncharacterized protein</fullName>
    </submittedName>
</protein>
<evidence type="ECO:0000313" key="1">
    <source>
        <dbReference type="EMBL" id="KAI0066406.1"/>
    </source>
</evidence>
<reference evidence="1" key="2">
    <citation type="journal article" date="2022" name="New Phytol.">
        <title>Evolutionary transition to the ectomycorrhizal habit in the genomes of a hyperdiverse lineage of mushroom-forming fungi.</title>
        <authorList>
            <person name="Looney B."/>
            <person name="Miyauchi S."/>
            <person name="Morin E."/>
            <person name="Drula E."/>
            <person name="Courty P.E."/>
            <person name="Kohler A."/>
            <person name="Kuo A."/>
            <person name="LaButti K."/>
            <person name="Pangilinan J."/>
            <person name="Lipzen A."/>
            <person name="Riley R."/>
            <person name="Andreopoulos W."/>
            <person name="He G."/>
            <person name="Johnson J."/>
            <person name="Nolan M."/>
            <person name="Tritt A."/>
            <person name="Barry K.W."/>
            <person name="Grigoriev I.V."/>
            <person name="Nagy L.G."/>
            <person name="Hibbett D."/>
            <person name="Henrissat B."/>
            <person name="Matheny P.B."/>
            <person name="Labbe J."/>
            <person name="Martin F.M."/>
        </authorList>
    </citation>
    <scope>NUCLEOTIDE SEQUENCE</scope>
    <source>
        <strain evidence="1">HHB10654</strain>
    </source>
</reference>
<reference evidence="1" key="1">
    <citation type="submission" date="2021-03" db="EMBL/GenBank/DDBJ databases">
        <authorList>
            <consortium name="DOE Joint Genome Institute"/>
            <person name="Ahrendt S."/>
            <person name="Looney B.P."/>
            <person name="Miyauchi S."/>
            <person name="Morin E."/>
            <person name="Drula E."/>
            <person name="Courty P.E."/>
            <person name="Chicoki N."/>
            <person name="Fauchery L."/>
            <person name="Kohler A."/>
            <person name="Kuo A."/>
            <person name="Labutti K."/>
            <person name="Pangilinan J."/>
            <person name="Lipzen A."/>
            <person name="Riley R."/>
            <person name="Andreopoulos W."/>
            <person name="He G."/>
            <person name="Johnson J."/>
            <person name="Barry K.W."/>
            <person name="Grigoriev I.V."/>
            <person name="Nagy L."/>
            <person name="Hibbett D."/>
            <person name="Henrissat B."/>
            <person name="Matheny P.B."/>
            <person name="Labbe J."/>
            <person name="Martin F."/>
        </authorList>
    </citation>
    <scope>NUCLEOTIDE SEQUENCE</scope>
    <source>
        <strain evidence="1">HHB10654</strain>
    </source>
</reference>
<name>A0ACB8TD96_9AGAM</name>
<comment type="caution">
    <text evidence="1">The sequence shown here is derived from an EMBL/GenBank/DDBJ whole genome shotgun (WGS) entry which is preliminary data.</text>
</comment>
<gene>
    <name evidence="1" type="ORF">BV25DRAFT_1971127</name>
</gene>
<proteinExistence type="predicted"/>